<evidence type="ECO:0000313" key="7">
    <source>
        <dbReference type="Proteomes" id="UP000245396"/>
    </source>
</evidence>
<dbReference type="PROSITE" id="PS50949">
    <property type="entry name" value="HTH_GNTR"/>
    <property type="match status" value="1"/>
</dbReference>
<dbReference type="PANTHER" id="PTHR43537:SF49">
    <property type="entry name" value="TRANSCRIPTIONAL REGULATORY PROTEIN"/>
    <property type="match status" value="1"/>
</dbReference>
<organism evidence="6 7">
    <name type="scientific">Pseudaminobacter salicylatoxidans</name>
    <dbReference type="NCBI Taxonomy" id="93369"/>
    <lineage>
        <taxon>Bacteria</taxon>
        <taxon>Pseudomonadati</taxon>
        <taxon>Pseudomonadota</taxon>
        <taxon>Alphaproteobacteria</taxon>
        <taxon>Hyphomicrobiales</taxon>
        <taxon>Phyllobacteriaceae</taxon>
        <taxon>Pseudaminobacter</taxon>
    </lineage>
</organism>
<reference evidence="6 7" key="1">
    <citation type="submission" date="2018-05" db="EMBL/GenBank/DDBJ databases">
        <title>Genomic Encyclopedia of Type Strains, Phase IV (KMG-IV): sequencing the most valuable type-strain genomes for metagenomic binning, comparative biology and taxonomic classification.</title>
        <authorList>
            <person name="Goeker M."/>
        </authorList>
    </citation>
    <scope>NUCLEOTIDE SEQUENCE [LARGE SCALE GENOMIC DNA]</scope>
    <source>
        <strain evidence="6 7">DSM 6986</strain>
    </source>
</reference>
<dbReference type="Gene3D" id="1.10.10.10">
    <property type="entry name" value="Winged helix-like DNA-binding domain superfamily/Winged helix DNA-binding domain"/>
    <property type="match status" value="1"/>
</dbReference>
<dbReference type="InterPro" id="IPR036388">
    <property type="entry name" value="WH-like_DNA-bd_sf"/>
</dbReference>
<dbReference type="InterPro" id="IPR008920">
    <property type="entry name" value="TF_FadR/GntR_C"/>
</dbReference>
<dbReference type="SMART" id="SM00895">
    <property type="entry name" value="FCD"/>
    <property type="match status" value="1"/>
</dbReference>
<dbReference type="SUPFAM" id="SSF48008">
    <property type="entry name" value="GntR ligand-binding domain-like"/>
    <property type="match status" value="1"/>
</dbReference>
<dbReference type="Pfam" id="PF07729">
    <property type="entry name" value="FCD"/>
    <property type="match status" value="1"/>
</dbReference>
<dbReference type="Pfam" id="PF00392">
    <property type="entry name" value="GntR"/>
    <property type="match status" value="1"/>
</dbReference>
<keyword evidence="1" id="KW-0805">Transcription regulation</keyword>
<dbReference type="SMART" id="SM00345">
    <property type="entry name" value="HTH_GNTR"/>
    <property type="match status" value="1"/>
</dbReference>
<dbReference type="AlphaFoldDB" id="A0A316C4C4"/>
<dbReference type="OrthoDB" id="8114900at2"/>
<dbReference type="CDD" id="cd07377">
    <property type="entry name" value="WHTH_GntR"/>
    <property type="match status" value="1"/>
</dbReference>
<feature type="domain" description="HTH gntR-type" evidence="5">
    <location>
        <begin position="8"/>
        <end position="75"/>
    </location>
</feature>
<keyword evidence="7" id="KW-1185">Reference proteome</keyword>
<dbReference type="STRING" id="1192868.GCA_000304395_01985"/>
<evidence type="ECO:0000313" key="6">
    <source>
        <dbReference type="EMBL" id="PWJ84408.1"/>
    </source>
</evidence>
<dbReference type="RefSeq" id="WP_109612484.1">
    <property type="nucleotide sequence ID" value="NZ_QGGG01000005.1"/>
</dbReference>
<evidence type="ECO:0000256" key="2">
    <source>
        <dbReference type="ARBA" id="ARBA00023125"/>
    </source>
</evidence>
<feature type="compositionally biased region" description="Basic residues" evidence="4">
    <location>
        <begin position="244"/>
        <end position="253"/>
    </location>
</feature>
<dbReference type="EMBL" id="QGGG01000005">
    <property type="protein sequence ID" value="PWJ84408.1"/>
    <property type="molecule type" value="Genomic_DNA"/>
</dbReference>
<accession>A0A316C4C4</accession>
<proteinExistence type="predicted"/>
<dbReference type="InterPro" id="IPR000524">
    <property type="entry name" value="Tscrpt_reg_HTH_GntR"/>
</dbReference>
<dbReference type="Proteomes" id="UP000245396">
    <property type="component" value="Unassembled WGS sequence"/>
</dbReference>
<dbReference type="GO" id="GO:0003677">
    <property type="term" value="F:DNA binding"/>
    <property type="evidence" value="ECO:0007669"/>
    <property type="project" value="UniProtKB-KW"/>
</dbReference>
<sequence>MAEEQNSHTSSEQVLARLREVILSGELRPGEKLHQDRLAEMLGVSRTPLRTALTALTQSGLVVYEANRGFRVREFSFVDVLAAFRVRAEMEALACKLAAPRISEADIACLHEMVALGDRLIEDGTLQTERLPAYRQMNVDFHTTVLQASGNKWIENFIDQLHNVPLASDRLIMWHDYGVIRRSHDDHRRIATQLAARDGDRAAGIMYEHISFAADHLVEHLKRSPEDFIRVPVGDVDDIDPKPRSKTRRKKQS</sequence>
<evidence type="ECO:0000259" key="5">
    <source>
        <dbReference type="PROSITE" id="PS50949"/>
    </source>
</evidence>
<comment type="caution">
    <text evidence="6">The sequence shown here is derived from an EMBL/GenBank/DDBJ whole genome shotgun (WGS) entry which is preliminary data.</text>
</comment>
<evidence type="ECO:0000256" key="1">
    <source>
        <dbReference type="ARBA" id="ARBA00023015"/>
    </source>
</evidence>
<protein>
    <submittedName>
        <fullName evidence="6">GntR family transcriptional regulator</fullName>
    </submittedName>
</protein>
<feature type="region of interest" description="Disordered" evidence="4">
    <location>
        <begin position="233"/>
        <end position="253"/>
    </location>
</feature>
<keyword evidence="2" id="KW-0238">DNA-binding</keyword>
<dbReference type="PANTHER" id="PTHR43537">
    <property type="entry name" value="TRANSCRIPTIONAL REGULATOR, GNTR FAMILY"/>
    <property type="match status" value="1"/>
</dbReference>
<dbReference type="GO" id="GO:0003700">
    <property type="term" value="F:DNA-binding transcription factor activity"/>
    <property type="evidence" value="ECO:0007669"/>
    <property type="project" value="InterPro"/>
</dbReference>
<name>A0A316C4C4_PSESE</name>
<evidence type="ECO:0000256" key="4">
    <source>
        <dbReference type="SAM" id="MobiDB-lite"/>
    </source>
</evidence>
<dbReference type="InterPro" id="IPR036390">
    <property type="entry name" value="WH_DNA-bd_sf"/>
</dbReference>
<dbReference type="InterPro" id="IPR011711">
    <property type="entry name" value="GntR_C"/>
</dbReference>
<dbReference type="Gene3D" id="1.20.120.530">
    <property type="entry name" value="GntR ligand-binding domain-like"/>
    <property type="match status" value="1"/>
</dbReference>
<evidence type="ECO:0000256" key="3">
    <source>
        <dbReference type="ARBA" id="ARBA00023163"/>
    </source>
</evidence>
<keyword evidence="3" id="KW-0804">Transcription</keyword>
<gene>
    <name evidence="6" type="ORF">C7441_10524</name>
</gene>
<dbReference type="SUPFAM" id="SSF46785">
    <property type="entry name" value="Winged helix' DNA-binding domain"/>
    <property type="match status" value="1"/>
</dbReference>